<keyword evidence="2 6" id="KW-0819">tRNA processing</keyword>
<dbReference type="PANTHER" id="PTHR43033">
    <property type="entry name" value="TRNA(ILE)-LYSIDINE SYNTHASE-RELATED"/>
    <property type="match status" value="1"/>
</dbReference>
<keyword evidence="6" id="KW-0963">Cytoplasm</keyword>
<dbReference type="EC" id="6.3.4.19" evidence="6"/>
<evidence type="ECO:0000313" key="8">
    <source>
        <dbReference type="EMBL" id="MQY50034.1"/>
    </source>
</evidence>
<dbReference type="AlphaFoldDB" id="A0A6A8AGS5"/>
<dbReference type="NCBIfam" id="TIGR02432">
    <property type="entry name" value="lysidine_TilS_N"/>
    <property type="match status" value="1"/>
</dbReference>
<evidence type="ECO:0000256" key="2">
    <source>
        <dbReference type="ARBA" id="ARBA00022694"/>
    </source>
</evidence>
<proteinExistence type="inferred from homology"/>
<dbReference type="InterPro" id="IPR012094">
    <property type="entry name" value="tRNA_Ile_lys_synt"/>
</dbReference>
<dbReference type="EMBL" id="WIXI01000051">
    <property type="protein sequence ID" value="MQY50034.1"/>
    <property type="molecule type" value="Genomic_DNA"/>
</dbReference>
<evidence type="ECO:0000256" key="1">
    <source>
        <dbReference type="ARBA" id="ARBA00022598"/>
    </source>
</evidence>
<dbReference type="Gene3D" id="3.40.50.620">
    <property type="entry name" value="HUPs"/>
    <property type="match status" value="1"/>
</dbReference>
<keyword evidence="4 6" id="KW-0067">ATP-binding</keyword>
<comment type="function">
    <text evidence="6">Ligates lysine onto the cytidine present at position 34 of the AUA codon-specific tRNA(Ile) that contains the anticodon CAU, in an ATP-dependent manner. Cytidine is converted to lysidine, thus changing the amino acid specificity of the tRNA from methionine to isoleucine.</text>
</comment>
<evidence type="ECO:0000256" key="6">
    <source>
        <dbReference type="HAMAP-Rule" id="MF_01161"/>
    </source>
</evidence>
<dbReference type="Pfam" id="PF01171">
    <property type="entry name" value="ATP_bind_3"/>
    <property type="match status" value="1"/>
</dbReference>
<dbReference type="GO" id="GO:0032267">
    <property type="term" value="F:tRNA(Ile)-lysidine synthase activity"/>
    <property type="evidence" value="ECO:0007669"/>
    <property type="project" value="UniProtKB-EC"/>
</dbReference>
<dbReference type="InterPro" id="IPR012795">
    <property type="entry name" value="tRNA_Ile_lys_synt_N"/>
</dbReference>
<comment type="domain">
    <text evidence="6">The N-terminal region contains the highly conserved SGGXDS motif, predicted to be a P-loop motif involved in ATP binding.</text>
</comment>
<keyword evidence="3 6" id="KW-0547">Nucleotide-binding</keyword>
<dbReference type="InterPro" id="IPR011063">
    <property type="entry name" value="TilS/TtcA_N"/>
</dbReference>
<comment type="similarity">
    <text evidence="6">Belongs to the tRNA(Ile)-lysidine synthase family.</text>
</comment>
<reference evidence="8 9" key="1">
    <citation type="submission" date="2019-11" db="EMBL/GenBank/DDBJ databases">
        <title>Genome analysis of Rhizobacterium cereale a novel genus and species isolated from maize roots in North Spain.</title>
        <authorList>
            <person name="Menendez E."/>
            <person name="Flores-Felix J.D."/>
            <person name="Ramirez-Bahena M.-H."/>
            <person name="Igual J.M."/>
            <person name="Garcia-Fraile P."/>
            <person name="Peix A."/>
            <person name="Velazquez E."/>
        </authorList>
    </citation>
    <scope>NUCLEOTIDE SEQUENCE [LARGE SCALE GENOMIC DNA]</scope>
    <source>
        <strain evidence="8 9">RZME27</strain>
    </source>
</reference>
<comment type="catalytic activity">
    <reaction evidence="5 6">
        <text>cytidine(34) in tRNA(Ile2) + L-lysine + ATP = lysidine(34) in tRNA(Ile2) + AMP + diphosphate + H(+)</text>
        <dbReference type="Rhea" id="RHEA:43744"/>
        <dbReference type="Rhea" id="RHEA-COMP:10625"/>
        <dbReference type="Rhea" id="RHEA-COMP:10670"/>
        <dbReference type="ChEBI" id="CHEBI:15378"/>
        <dbReference type="ChEBI" id="CHEBI:30616"/>
        <dbReference type="ChEBI" id="CHEBI:32551"/>
        <dbReference type="ChEBI" id="CHEBI:33019"/>
        <dbReference type="ChEBI" id="CHEBI:82748"/>
        <dbReference type="ChEBI" id="CHEBI:83665"/>
        <dbReference type="ChEBI" id="CHEBI:456215"/>
        <dbReference type="EC" id="6.3.4.19"/>
    </reaction>
</comment>
<evidence type="ECO:0000313" key="9">
    <source>
        <dbReference type="Proteomes" id="UP000435138"/>
    </source>
</evidence>
<feature type="domain" description="tRNA(Ile)-lysidine/2-thiocytidine synthase N-terminal" evidence="7">
    <location>
        <begin position="61"/>
        <end position="247"/>
    </location>
</feature>
<gene>
    <name evidence="6 8" type="primary">tilS</name>
    <name evidence="8" type="ORF">GAO09_28805</name>
</gene>
<keyword evidence="9" id="KW-1185">Reference proteome</keyword>
<dbReference type="GO" id="GO:0006400">
    <property type="term" value="P:tRNA modification"/>
    <property type="evidence" value="ECO:0007669"/>
    <property type="project" value="UniProtKB-UniRule"/>
</dbReference>
<dbReference type="GO" id="GO:0005524">
    <property type="term" value="F:ATP binding"/>
    <property type="evidence" value="ECO:0007669"/>
    <property type="project" value="UniProtKB-UniRule"/>
</dbReference>
<dbReference type="HAMAP" id="MF_01161">
    <property type="entry name" value="tRNA_Ile_lys_synt"/>
    <property type="match status" value="1"/>
</dbReference>
<dbReference type="GO" id="GO:0005737">
    <property type="term" value="C:cytoplasm"/>
    <property type="evidence" value="ECO:0007669"/>
    <property type="project" value="UniProtKB-SubCell"/>
</dbReference>
<name>A0A6A8AGS5_9HYPH</name>
<dbReference type="PANTHER" id="PTHR43033:SF1">
    <property type="entry name" value="TRNA(ILE)-LYSIDINE SYNTHASE-RELATED"/>
    <property type="match status" value="1"/>
</dbReference>
<dbReference type="SUPFAM" id="SSF52402">
    <property type="entry name" value="Adenine nucleotide alpha hydrolases-like"/>
    <property type="match status" value="1"/>
</dbReference>
<sequence length="469" mass="50565">MQRVLSPPRSSASRSVSVADAAVRVVTPPLPSIIAESPDRSLPPLSALSGFLRDIRKPAHLLVAISGGSDSTGLLVGLSQILPFHPDIRLSAATIDHALRPGAAEEARAVARLCAELGIFHVIRRWEGEKPTTGISAAAREARYSLLSAIAGEIGATAIVTGHTADDQVETVVMRAGRAEGQGDPSFSPGLSGMAPATLLDARHWILRPFLHSCRSDIRAFLSESGYSWIDDPSNLDPHYERVRVRQTLAAGIPSIDFETIMLATRSRVEIAQRAADWLVEYAQIEQQVIAKIDPSGFGEKSAAIRHAISMLAAVLGGRPHSLSRENADRLMVFVDSGMHGRMTTGRVIFDRRRDGLFLLRENRNLPHLSIGAGQTVVWDGRFRIENRGLQPIEVVAGTDHAAAFENAHSGLAKLGARVSPHVPEQGEGLVAIAPHLAPFDRFLPVFDLPLAAAIARLMGRQSYLLPPV</sequence>
<comment type="caution">
    <text evidence="8">The sequence shown here is derived from an EMBL/GenBank/DDBJ whole genome shotgun (WGS) entry which is preliminary data.</text>
</comment>
<dbReference type="InterPro" id="IPR014729">
    <property type="entry name" value="Rossmann-like_a/b/a_fold"/>
</dbReference>
<feature type="binding site" evidence="6">
    <location>
        <begin position="66"/>
        <end position="71"/>
    </location>
    <ligand>
        <name>ATP</name>
        <dbReference type="ChEBI" id="CHEBI:30616"/>
    </ligand>
</feature>
<dbReference type="Proteomes" id="UP000435138">
    <property type="component" value="Unassembled WGS sequence"/>
</dbReference>
<evidence type="ECO:0000256" key="4">
    <source>
        <dbReference type="ARBA" id="ARBA00022840"/>
    </source>
</evidence>
<comment type="subcellular location">
    <subcellularLocation>
        <location evidence="6">Cytoplasm</location>
    </subcellularLocation>
</comment>
<evidence type="ECO:0000259" key="7">
    <source>
        <dbReference type="Pfam" id="PF01171"/>
    </source>
</evidence>
<evidence type="ECO:0000256" key="3">
    <source>
        <dbReference type="ARBA" id="ARBA00022741"/>
    </source>
</evidence>
<keyword evidence="1 6" id="KW-0436">Ligase</keyword>
<protein>
    <recommendedName>
        <fullName evidence="6">tRNA(Ile)-lysidine synthase</fullName>
        <ecNumber evidence="6">6.3.4.19</ecNumber>
    </recommendedName>
    <alternativeName>
        <fullName evidence="6">tRNA(Ile)-2-lysyl-cytidine synthase</fullName>
    </alternativeName>
    <alternativeName>
        <fullName evidence="6">tRNA(Ile)-lysidine synthetase</fullName>
    </alternativeName>
</protein>
<dbReference type="CDD" id="cd01992">
    <property type="entry name" value="TilS_N"/>
    <property type="match status" value="1"/>
</dbReference>
<organism evidence="8 9">
    <name type="scientific">Endobacterium cereale</name>
    <dbReference type="NCBI Taxonomy" id="2663029"/>
    <lineage>
        <taxon>Bacteria</taxon>
        <taxon>Pseudomonadati</taxon>
        <taxon>Pseudomonadota</taxon>
        <taxon>Alphaproteobacteria</taxon>
        <taxon>Hyphomicrobiales</taxon>
        <taxon>Rhizobiaceae</taxon>
        <taxon>Endobacterium</taxon>
    </lineage>
</organism>
<evidence type="ECO:0000256" key="5">
    <source>
        <dbReference type="ARBA" id="ARBA00048539"/>
    </source>
</evidence>
<accession>A0A6A8AGS5</accession>